<keyword evidence="3" id="KW-0378">Hydrolase</keyword>
<protein>
    <submittedName>
        <fullName evidence="3">Inosine-uridine preferring nucleoside hydrolase family protein</fullName>
    </submittedName>
</protein>
<evidence type="ECO:0000256" key="1">
    <source>
        <dbReference type="ARBA" id="ARBA00009176"/>
    </source>
</evidence>
<sequence length="867" mass="96773">MLLKIEKCESVVLAIGLIIIVINMYHVDGQPHRILFDTDVDVDDVLAILYILKLDRSIFDLRAITINTNSWTNAGHAVNQVYDLLYMMGRDDIRVGVGGDGGIFDNSTISSNVGGYLPIIDQDYGTTGYCRYSQVIPLGMKGRLDIDTKYGYTKSFLPQGYRRYVPLEQPTTQQVMIDTISAGPTTIFVTGPATNLAIFLMTSPQLKKNIEAIYILGGGLRPRTANCPTSSLSCPTGNVYTGDNTAPDAEYNIFTDPFAAYQVIHSGIKIILVPLDATDTMPITPEFLEEFEKNQQTFEAQFCFKNLKMIRDTWFTDNFSTIFFMWDSFLTGIATSIMLKHNNPNGCNEFAEMEYKNITVVTSNKPYGISDSSNPFFDNREKSKFKLTKKGVHSGHVITGLGDPFCIARNGCKDGYTPEVTDPEGVRVLVAMRAKPNPDKTSKLKKAFYKQFLDVMNRQHQTGKFNYDKQFPQYHQVTNIPDFKGRKLGKLVVFDMDMSPGDILALIYLLKVPVEELYLKAIIVTPTGWANAATINVIYDLLHIMKRDDILVGLGDLYATNQTYPYFPSIGRCKYRRAIPHGAGGFLDSDTLYGFAHCLIRSPRRYTSENSVKHGAPRDTEHPELRQPLALEVWNSVIKSLDIGSRVTILTNGPLTSLAQIIQLDKSLSSHIQEIIVVGGHLRGQYFNEYDQGNVMNIDCNKYAELNMFLDPLAAKIVFEASLNITLIPLNVQRMVTGYYSWALSALETQGTPEAAFARDLLSTLVTLKRAHSIYRHVDMFYGEILGSVVLAGNVLFPIRTMYLEKNIKVLATGDECTDGQMINTIKGKGSAVRILAWASPAAFADTFANRLGDKEQSSGIPSFFNI</sequence>
<accession>A0A9N7MGZ9</accession>
<dbReference type="InterPro" id="IPR036452">
    <property type="entry name" value="Ribo_hydro-like"/>
</dbReference>
<proteinExistence type="inferred from homology"/>
<feature type="domain" description="Inosine/uridine-preferring nucleoside hydrolase" evidence="2">
    <location>
        <begin position="492"/>
        <end position="824"/>
    </location>
</feature>
<comment type="caution">
    <text evidence="3">The sequence shown here is derived from an EMBL/GenBank/DDBJ whole genome shotgun (WGS) entry which is preliminary data.</text>
</comment>
<dbReference type="OrthoDB" id="5783963at2759"/>
<dbReference type="PANTHER" id="PTHR46692">
    <property type="entry name" value="INOSINE-URIDINE PREFERRING NUCLEOSIDE HYDROLASE FAMILY PROTEIN"/>
    <property type="match status" value="1"/>
</dbReference>
<dbReference type="Gene3D" id="3.90.245.10">
    <property type="entry name" value="Ribonucleoside hydrolase-like"/>
    <property type="match status" value="2"/>
</dbReference>
<feature type="domain" description="Inosine/uridine-preferring nucleoside hydrolase" evidence="2">
    <location>
        <begin position="34"/>
        <end position="360"/>
    </location>
</feature>
<dbReference type="Proteomes" id="UP001153555">
    <property type="component" value="Unassembled WGS sequence"/>
</dbReference>
<keyword evidence="4" id="KW-1185">Reference proteome</keyword>
<evidence type="ECO:0000259" key="2">
    <source>
        <dbReference type="Pfam" id="PF01156"/>
    </source>
</evidence>
<evidence type="ECO:0000313" key="4">
    <source>
        <dbReference type="Proteomes" id="UP001153555"/>
    </source>
</evidence>
<dbReference type="InterPro" id="IPR001910">
    <property type="entry name" value="Inosine/uridine_hydrolase_dom"/>
</dbReference>
<evidence type="ECO:0000313" key="3">
    <source>
        <dbReference type="EMBL" id="CAA0807104.1"/>
    </source>
</evidence>
<gene>
    <name evidence="3" type="ORF">SHERM_09971</name>
</gene>
<organism evidence="3 4">
    <name type="scientific">Striga hermonthica</name>
    <name type="common">Purple witchweed</name>
    <name type="synonym">Buchnera hermonthica</name>
    <dbReference type="NCBI Taxonomy" id="68872"/>
    <lineage>
        <taxon>Eukaryota</taxon>
        <taxon>Viridiplantae</taxon>
        <taxon>Streptophyta</taxon>
        <taxon>Embryophyta</taxon>
        <taxon>Tracheophyta</taxon>
        <taxon>Spermatophyta</taxon>
        <taxon>Magnoliopsida</taxon>
        <taxon>eudicotyledons</taxon>
        <taxon>Gunneridae</taxon>
        <taxon>Pentapetalae</taxon>
        <taxon>asterids</taxon>
        <taxon>lamiids</taxon>
        <taxon>Lamiales</taxon>
        <taxon>Orobanchaceae</taxon>
        <taxon>Buchnereae</taxon>
        <taxon>Striga</taxon>
    </lineage>
</organism>
<name>A0A9N7MGZ9_STRHE</name>
<reference evidence="3" key="1">
    <citation type="submission" date="2019-12" db="EMBL/GenBank/DDBJ databases">
        <authorList>
            <person name="Scholes J."/>
        </authorList>
    </citation>
    <scope>NUCLEOTIDE SEQUENCE</scope>
</reference>
<comment type="similarity">
    <text evidence="1">Belongs to the IUNH family.</text>
</comment>
<dbReference type="Pfam" id="PF01156">
    <property type="entry name" value="IU_nuc_hydro"/>
    <property type="match status" value="2"/>
</dbReference>
<dbReference type="SUPFAM" id="SSF53590">
    <property type="entry name" value="Nucleoside hydrolase"/>
    <property type="match status" value="2"/>
</dbReference>
<dbReference type="PANTHER" id="PTHR46692:SF1">
    <property type="entry name" value="NUCLEOSIDE HYDROLASE 3-RELATED"/>
    <property type="match status" value="1"/>
</dbReference>
<dbReference type="GO" id="GO:0016799">
    <property type="term" value="F:hydrolase activity, hydrolyzing N-glycosyl compounds"/>
    <property type="evidence" value="ECO:0007669"/>
    <property type="project" value="InterPro"/>
</dbReference>
<dbReference type="AlphaFoldDB" id="A0A9N7MGZ9"/>
<dbReference type="EMBL" id="CACSLK010000984">
    <property type="protein sequence ID" value="CAA0807104.1"/>
    <property type="molecule type" value="Genomic_DNA"/>
</dbReference>